<dbReference type="InterPro" id="IPR011604">
    <property type="entry name" value="PDDEXK-like_dom_sf"/>
</dbReference>
<dbReference type="Proteomes" id="UP000176752">
    <property type="component" value="Unassembled WGS sequence"/>
</dbReference>
<dbReference type="Gene3D" id="3.90.320.10">
    <property type="match status" value="1"/>
</dbReference>
<dbReference type="AlphaFoldDB" id="A0A1G2DWP2"/>
<comment type="caution">
    <text evidence="2">The sequence shown here is derived from an EMBL/GenBank/DDBJ whole genome shotgun (WGS) entry which is preliminary data.</text>
</comment>
<feature type="domain" description="PD-(D/E)XK endonuclease-like" evidence="1">
    <location>
        <begin position="8"/>
        <end position="221"/>
    </location>
</feature>
<accession>A0A1G2DWP2</accession>
<protein>
    <recommendedName>
        <fullName evidence="1">PD-(D/E)XK endonuclease-like domain-containing protein</fullName>
    </recommendedName>
</protein>
<dbReference type="InterPro" id="IPR038726">
    <property type="entry name" value="PDDEXK_AddAB-type"/>
</dbReference>
<dbReference type="Pfam" id="PF12705">
    <property type="entry name" value="PDDEXK_1"/>
    <property type="match status" value="1"/>
</dbReference>
<evidence type="ECO:0000259" key="1">
    <source>
        <dbReference type="Pfam" id="PF12705"/>
    </source>
</evidence>
<reference evidence="2 3" key="1">
    <citation type="journal article" date="2016" name="Nat. Commun.">
        <title>Thousands of microbial genomes shed light on interconnected biogeochemical processes in an aquifer system.</title>
        <authorList>
            <person name="Anantharaman K."/>
            <person name="Brown C.T."/>
            <person name="Hug L.A."/>
            <person name="Sharon I."/>
            <person name="Castelle C.J."/>
            <person name="Probst A.J."/>
            <person name="Thomas B.C."/>
            <person name="Singh A."/>
            <person name="Wilkins M.J."/>
            <person name="Karaoz U."/>
            <person name="Brodie E.L."/>
            <person name="Williams K.H."/>
            <person name="Hubbard S.S."/>
            <person name="Banfield J.F."/>
        </authorList>
    </citation>
    <scope>NUCLEOTIDE SEQUENCE [LARGE SCALE GENOMIC DNA]</scope>
</reference>
<organism evidence="2 3">
    <name type="scientific">Candidatus Nealsonbacteria bacterium RBG_13_36_15</name>
    <dbReference type="NCBI Taxonomy" id="1801660"/>
    <lineage>
        <taxon>Bacteria</taxon>
        <taxon>Candidatus Nealsoniibacteriota</taxon>
    </lineage>
</organism>
<evidence type="ECO:0000313" key="3">
    <source>
        <dbReference type="Proteomes" id="UP000176752"/>
    </source>
</evidence>
<dbReference type="EMBL" id="MHLV01000033">
    <property type="protein sequence ID" value="OGZ17318.1"/>
    <property type="molecule type" value="Genomic_DNA"/>
</dbReference>
<name>A0A1G2DWP2_9BACT</name>
<dbReference type="STRING" id="1801660.A2Z78_00705"/>
<gene>
    <name evidence="2" type="ORF">A2Z78_00705</name>
</gene>
<proteinExistence type="predicted"/>
<sequence>MNNDKPIQLSPSSLNLYLECPRCFWLEKRYGIKRPPPYPYALNMAVDTLLKKEFDSYRAKGKPHPLITENNIQAKLFSDQQKLNQWRSNFEGIRYYDTGLGATLFGAVDDILEFPNNKLAPLDYKSTGSKVPKVYDRFQLQMDVYTFLLEKNGFLTPKKGYLAFYIVDKENGFEDRLPFRKELHEIDTDSSYVQGIFEEAVTLLRNKKLPSSHQDCQFCRWLKQASNF</sequence>
<evidence type="ECO:0000313" key="2">
    <source>
        <dbReference type="EMBL" id="OGZ17318.1"/>
    </source>
</evidence>